<keyword evidence="2" id="KW-1185">Reference proteome</keyword>
<sequence>MTRYEYRTIELTGKTPGLKKENPEQQLNELGRDGFKLVERIEQQFGGTQRLVLMREVAE</sequence>
<dbReference type="Proteomes" id="UP000011612">
    <property type="component" value="Unassembled WGS sequence"/>
</dbReference>
<evidence type="ECO:0000313" key="2">
    <source>
        <dbReference type="Proteomes" id="UP000011612"/>
    </source>
</evidence>
<dbReference type="STRING" id="1230453.C453_03704"/>
<dbReference type="EMBL" id="AOLK01000011">
    <property type="protein sequence ID" value="ELZ87425.1"/>
    <property type="molecule type" value="Genomic_DNA"/>
</dbReference>
<dbReference type="AlphaFoldDB" id="M0HS45"/>
<dbReference type="RefSeq" id="WP_008322767.1">
    <property type="nucleotide sequence ID" value="NZ_AOLK01000011.1"/>
</dbReference>
<gene>
    <name evidence="1" type="ORF">C453_03704</name>
</gene>
<name>M0HS45_HALEO</name>
<dbReference type="OrthoDB" id="318633at2157"/>
<protein>
    <recommendedName>
        <fullName evidence="3">DUF4177 domain-containing protein</fullName>
    </recommendedName>
</protein>
<evidence type="ECO:0000313" key="1">
    <source>
        <dbReference type="EMBL" id="ELZ87425.1"/>
    </source>
</evidence>
<accession>M0HS45</accession>
<comment type="caution">
    <text evidence="1">The sequence shown here is derived from an EMBL/GenBank/DDBJ whole genome shotgun (WGS) entry which is preliminary data.</text>
</comment>
<dbReference type="PATRIC" id="fig|1230453.4.peg.696"/>
<proteinExistence type="predicted"/>
<reference evidence="1 2" key="1">
    <citation type="journal article" date="2014" name="PLoS Genet.">
        <title>Phylogenetically driven sequencing of extremely halophilic archaea reveals strategies for static and dynamic osmo-response.</title>
        <authorList>
            <person name="Becker E.A."/>
            <person name="Seitzer P.M."/>
            <person name="Tritt A."/>
            <person name="Larsen D."/>
            <person name="Krusor M."/>
            <person name="Yao A.I."/>
            <person name="Wu D."/>
            <person name="Madern D."/>
            <person name="Eisen J.A."/>
            <person name="Darling A.E."/>
            <person name="Facciotti M.T."/>
        </authorList>
    </citation>
    <scope>NUCLEOTIDE SEQUENCE [LARGE SCALE GENOMIC DNA]</scope>
    <source>
        <strain evidence="1 2">ATCC BAA-1513</strain>
    </source>
</reference>
<organism evidence="1 2">
    <name type="scientific">Haloferax elongans ATCC BAA-1513</name>
    <dbReference type="NCBI Taxonomy" id="1230453"/>
    <lineage>
        <taxon>Archaea</taxon>
        <taxon>Methanobacteriati</taxon>
        <taxon>Methanobacteriota</taxon>
        <taxon>Stenosarchaea group</taxon>
        <taxon>Halobacteria</taxon>
        <taxon>Halobacteriales</taxon>
        <taxon>Haloferacaceae</taxon>
        <taxon>Haloferax</taxon>
    </lineage>
</organism>
<evidence type="ECO:0008006" key="3">
    <source>
        <dbReference type="Google" id="ProtNLM"/>
    </source>
</evidence>